<dbReference type="VEuPathDB" id="FungiDB:CC1G_08623"/>
<feature type="compositionally biased region" description="Polar residues" evidence="1">
    <location>
        <begin position="143"/>
        <end position="161"/>
    </location>
</feature>
<proteinExistence type="predicted"/>
<accession>A8N0S6</accession>
<feature type="compositionally biased region" description="Low complexity" evidence="1">
    <location>
        <begin position="235"/>
        <end position="246"/>
    </location>
</feature>
<dbReference type="Pfam" id="PF20415">
    <property type="entry name" value="DUF6699"/>
    <property type="match status" value="1"/>
</dbReference>
<organism evidence="3 4">
    <name type="scientific">Coprinopsis cinerea (strain Okayama-7 / 130 / ATCC MYA-4618 / FGSC 9003)</name>
    <name type="common">Inky cap fungus</name>
    <name type="synonym">Hormographiella aspergillata</name>
    <dbReference type="NCBI Taxonomy" id="240176"/>
    <lineage>
        <taxon>Eukaryota</taxon>
        <taxon>Fungi</taxon>
        <taxon>Dikarya</taxon>
        <taxon>Basidiomycota</taxon>
        <taxon>Agaricomycotina</taxon>
        <taxon>Agaricomycetes</taxon>
        <taxon>Agaricomycetidae</taxon>
        <taxon>Agaricales</taxon>
        <taxon>Agaricineae</taxon>
        <taxon>Psathyrellaceae</taxon>
        <taxon>Coprinopsis</taxon>
    </lineage>
</organism>
<dbReference type="OrthoDB" id="3202436at2759"/>
<feature type="compositionally biased region" description="Polar residues" evidence="1">
    <location>
        <begin position="213"/>
        <end position="222"/>
    </location>
</feature>
<dbReference type="eggNOG" id="ENOG502RBUS">
    <property type="taxonomic scope" value="Eukaryota"/>
</dbReference>
<dbReference type="STRING" id="240176.A8N0S6"/>
<feature type="region of interest" description="Disordered" evidence="1">
    <location>
        <begin position="143"/>
        <end position="318"/>
    </location>
</feature>
<dbReference type="KEGG" id="cci:CC1G_08623"/>
<feature type="region of interest" description="Disordered" evidence="1">
    <location>
        <begin position="1"/>
        <end position="124"/>
    </location>
</feature>
<dbReference type="RefSeq" id="XP_001828477.1">
    <property type="nucleotide sequence ID" value="XM_001828425.1"/>
</dbReference>
<feature type="compositionally biased region" description="Low complexity" evidence="1">
    <location>
        <begin position="255"/>
        <end position="276"/>
    </location>
</feature>
<protein>
    <recommendedName>
        <fullName evidence="2">DUF6699 domain-containing protein</fullName>
    </recommendedName>
</protein>
<reference evidence="3 4" key="1">
    <citation type="journal article" date="2010" name="Proc. Natl. Acad. Sci. U.S.A.">
        <title>Insights into evolution of multicellular fungi from the assembled chromosomes of the mushroom Coprinopsis cinerea (Coprinus cinereus).</title>
        <authorList>
            <person name="Stajich J.E."/>
            <person name="Wilke S.K."/>
            <person name="Ahren D."/>
            <person name="Au C.H."/>
            <person name="Birren B.W."/>
            <person name="Borodovsky M."/>
            <person name="Burns C."/>
            <person name="Canback B."/>
            <person name="Casselton L.A."/>
            <person name="Cheng C.K."/>
            <person name="Deng J."/>
            <person name="Dietrich F.S."/>
            <person name="Fargo D.C."/>
            <person name="Farman M.L."/>
            <person name="Gathman A.C."/>
            <person name="Goldberg J."/>
            <person name="Guigo R."/>
            <person name="Hoegger P.J."/>
            <person name="Hooker J.B."/>
            <person name="Huggins A."/>
            <person name="James T.Y."/>
            <person name="Kamada T."/>
            <person name="Kilaru S."/>
            <person name="Kodira C."/>
            <person name="Kues U."/>
            <person name="Kupfer D."/>
            <person name="Kwan H.S."/>
            <person name="Lomsadze A."/>
            <person name="Li W."/>
            <person name="Lilly W.W."/>
            <person name="Ma L.J."/>
            <person name="Mackey A.J."/>
            <person name="Manning G."/>
            <person name="Martin F."/>
            <person name="Muraguchi H."/>
            <person name="Natvig D.O."/>
            <person name="Palmerini H."/>
            <person name="Ramesh M.A."/>
            <person name="Rehmeyer C.J."/>
            <person name="Roe B.A."/>
            <person name="Shenoy N."/>
            <person name="Stanke M."/>
            <person name="Ter-Hovhannisyan V."/>
            <person name="Tunlid A."/>
            <person name="Velagapudi R."/>
            <person name="Vision T.J."/>
            <person name="Zeng Q."/>
            <person name="Zolan M.E."/>
            <person name="Pukkila P.J."/>
        </authorList>
    </citation>
    <scope>NUCLEOTIDE SEQUENCE [LARGE SCALE GENOMIC DNA]</scope>
    <source>
        <strain evidence="4">Okayama-7 / 130 / ATCC MYA-4618 / FGSC 9003</strain>
    </source>
</reference>
<dbReference type="GeneID" id="6004900"/>
<evidence type="ECO:0000259" key="2">
    <source>
        <dbReference type="Pfam" id="PF20415"/>
    </source>
</evidence>
<evidence type="ECO:0000313" key="4">
    <source>
        <dbReference type="Proteomes" id="UP000001861"/>
    </source>
</evidence>
<keyword evidence="4" id="KW-1185">Reference proteome</keyword>
<sequence>MEYSAGSRPVSRNHFIVEDAWTKPTTSTSRHNHQPVASSSRNPAAPSRAGRSSPPSASPSPPWAGNFLGRIPPAAKITPVPPVPPSATSAWLPPAPQEPSGTTIRPTHPPAAFQDSNPFLVQQDSSNVLQTWTWPLADDSTLTGFSTDNPNSNGVATTTPTKKPLWQQYGGFYRPIDDVSKPWQPSPAPSSPLPVPNAPVYVQDQKAPGLSGTVRTQHHSTPPQTPARGPQVAITTVNNNSTPTPVYQLTLQNQGSPARSEESGSSSASSGVLSGSWVPLPLPVVRVGNEGRGRPRAGSVPTILEREEEEEGRRERKGLQRRLTGSKWKKRVIGWLGSDSRKKRDDESSIVSVETKVKGDKLKVKVPAPLVMDEPVAAPSPPAPPTLPDRVKPHEWKEWGYYARPYIRGVQVYNTPSPYLAPLGSVESQVNYQVQHISETNLTPSQVFDSLVGPDGLTPHPENWKLGMEHPSLPPRPKRWAEYPDPAKPLPFPWEVQLNPFLEHILYGVPRMYWDIRCDISACQHGIPNDTRCRPLLPADLSQPASYPFLTHLYINALADDISPKFQWPIMVSNPYGVKVRDVVSSIYENFQEYVFEKEFWGWGLTRRREASKARRERCDPEGVNAWGLELGVMPGGRDDRMRRIDYLGGKTLFRGLAPNPDATGWVLYLGQD</sequence>
<name>A8N0S6_COPC7</name>
<dbReference type="InParanoid" id="A8N0S6"/>
<feature type="domain" description="DUF6699" evidence="2">
    <location>
        <begin position="513"/>
        <end position="662"/>
    </location>
</feature>
<feature type="compositionally biased region" description="Polar residues" evidence="1">
    <location>
        <begin position="114"/>
        <end position="124"/>
    </location>
</feature>
<evidence type="ECO:0000313" key="3">
    <source>
        <dbReference type="EMBL" id="EAU93310.1"/>
    </source>
</evidence>
<evidence type="ECO:0000256" key="1">
    <source>
        <dbReference type="SAM" id="MobiDB-lite"/>
    </source>
</evidence>
<dbReference type="AlphaFoldDB" id="A8N0S6"/>
<dbReference type="EMBL" id="AACS02000001">
    <property type="protein sequence ID" value="EAU93310.1"/>
    <property type="molecule type" value="Genomic_DNA"/>
</dbReference>
<dbReference type="InterPro" id="IPR046522">
    <property type="entry name" value="DUF6699"/>
</dbReference>
<feature type="compositionally biased region" description="Pro residues" evidence="1">
    <location>
        <begin position="184"/>
        <end position="197"/>
    </location>
</feature>
<comment type="caution">
    <text evidence="3">The sequence shown here is derived from an EMBL/GenBank/DDBJ whole genome shotgun (WGS) entry which is preliminary data.</text>
</comment>
<dbReference type="Proteomes" id="UP000001861">
    <property type="component" value="Unassembled WGS sequence"/>
</dbReference>
<feature type="compositionally biased region" description="Low complexity" evidence="1">
    <location>
        <begin position="37"/>
        <end position="55"/>
    </location>
</feature>
<gene>
    <name evidence="3" type="ORF">CC1G_08623</name>
</gene>